<proteinExistence type="inferred from homology"/>
<dbReference type="SMART" id="SM00934">
    <property type="entry name" value="OMPdecase"/>
    <property type="match status" value="1"/>
</dbReference>
<evidence type="ECO:0000256" key="7">
    <source>
        <dbReference type="NCBIfam" id="TIGR02127"/>
    </source>
</evidence>
<evidence type="ECO:0000256" key="4">
    <source>
        <dbReference type="ARBA" id="ARBA00022975"/>
    </source>
</evidence>
<dbReference type="NCBIfam" id="TIGR02127">
    <property type="entry name" value="pyrF_sub2"/>
    <property type="match status" value="1"/>
</dbReference>
<feature type="domain" description="Orotidine 5'-phosphate decarboxylase" evidence="8">
    <location>
        <begin position="25"/>
        <end position="291"/>
    </location>
</feature>
<reference evidence="10" key="1">
    <citation type="journal article" date="2019" name="Int. J. Syst. Evol. Microbiol.">
        <title>The Global Catalogue of Microorganisms (GCM) 10K type strain sequencing project: providing services to taxonomists for standard genome sequencing and annotation.</title>
        <authorList>
            <consortium name="The Broad Institute Genomics Platform"/>
            <consortium name="The Broad Institute Genome Sequencing Center for Infectious Disease"/>
            <person name="Wu L."/>
            <person name="Ma J."/>
        </authorList>
    </citation>
    <scope>NUCLEOTIDE SEQUENCE [LARGE SCALE GENOMIC DNA]</scope>
    <source>
        <strain evidence="10">JCM 17593</strain>
    </source>
</reference>
<keyword evidence="10" id="KW-1185">Reference proteome</keyword>
<dbReference type="PANTHER" id="PTHR43375">
    <property type="entry name" value="OROTIDINE 5'-PHOSPHATE DECARBOXYLASE"/>
    <property type="match status" value="1"/>
</dbReference>
<organism evidence="9 10">
    <name type="scientific">Gryllotalpicola kribbensis</name>
    <dbReference type="NCBI Taxonomy" id="993084"/>
    <lineage>
        <taxon>Bacteria</taxon>
        <taxon>Bacillati</taxon>
        <taxon>Actinomycetota</taxon>
        <taxon>Actinomycetes</taxon>
        <taxon>Micrococcales</taxon>
        <taxon>Microbacteriaceae</taxon>
        <taxon>Gryllotalpicola</taxon>
    </lineage>
</organism>
<evidence type="ECO:0000259" key="8">
    <source>
        <dbReference type="SMART" id="SM00934"/>
    </source>
</evidence>
<dbReference type="InterPro" id="IPR011060">
    <property type="entry name" value="RibuloseP-bd_barrel"/>
</dbReference>
<comment type="similarity">
    <text evidence="2">Belongs to the OMP decarboxylase family. Type 2 subfamily.</text>
</comment>
<dbReference type="Gene3D" id="3.20.20.70">
    <property type="entry name" value="Aldolase class I"/>
    <property type="match status" value="1"/>
</dbReference>
<evidence type="ECO:0000256" key="1">
    <source>
        <dbReference type="ARBA" id="ARBA00004861"/>
    </source>
</evidence>
<evidence type="ECO:0000256" key="6">
    <source>
        <dbReference type="ARBA" id="ARBA00049157"/>
    </source>
</evidence>
<keyword evidence="4" id="KW-0665">Pyrimidine biosynthesis</keyword>
<evidence type="ECO:0000256" key="5">
    <source>
        <dbReference type="ARBA" id="ARBA00023239"/>
    </source>
</evidence>
<dbReference type="PANTHER" id="PTHR43375:SF1">
    <property type="entry name" value="OROTIDINE 5'-PHOSPHATE DECARBOXYLASE"/>
    <property type="match status" value="1"/>
</dbReference>
<dbReference type="SUPFAM" id="SSF51366">
    <property type="entry name" value="Ribulose-phoshate binding barrel"/>
    <property type="match status" value="1"/>
</dbReference>
<accession>A0ABP8AYV5</accession>
<gene>
    <name evidence="9" type="primary">pyrF</name>
    <name evidence="9" type="ORF">GCM10022288_27390</name>
</gene>
<dbReference type="InterPro" id="IPR001754">
    <property type="entry name" value="OMPdeCOase_dom"/>
</dbReference>
<name>A0ABP8AYV5_9MICO</name>
<dbReference type="EMBL" id="BAABBX010000016">
    <property type="protein sequence ID" value="GAA4193498.1"/>
    <property type="molecule type" value="Genomic_DNA"/>
</dbReference>
<evidence type="ECO:0000313" key="9">
    <source>
        <dbReference type="EMBL" id="GAA4193498.1"/>
    </source>
</evidence>
<dbReference type="InterPro" id="IPR011995">
    <property type="entry name" value="OMPdecase_type-2"/>
</dbReference>
<dbReference type="Pfam" id="PF00215">
    <property type="entry name" value="OMPdecase"/>
    <property type="match status" value="1"/>
</dbReference>
<sequence length="303" mass="30700">MSDAGFGMGFGFGGVLASALEAFGPLCVGIDPHDFLLQDWGLPSSAAGAREFGLRVVDAAAGRAGIVKPQVAFFERFGSAGYSALEEVLAAARSKGLIVIADAKRGDIDTSLAGYVEGWLTPGSPIEADALTINPFQGVASLESAMEYAADNGKGLFVLAATSNPEAARVQGARVVGSASDQASRTDPLATATVSRAIIDDVSAFNAGRAEQGPIGSIGVVLGATVDFAALGIDMNSAHSPALPVLAPGFGHQGATATDVRRLFGALTPFTLVSESRSLLQAGPRGLAAAIDARAEEVRAALV</sequence>
<comment type="catalytic activity">
    <reaction evidence="6">
        <text>orotidine 5'-phosphate + H(+) = UMP + CO2</text>
        <dbReference type="Rhea" id="RHEA:11596"/>
        <dbReference type="ChEBI" id="CHEBI:15378"/>
        <dbReference type="ChEBI" id="CHEBI:16526"/>
        <dbReference type="ChEBI" id="CHEBI:57538"/>
        <dbReference type="ChEBI" id="CHEBI:57865"/>
        <dbReference type="EC" id="4.1.1.23"/>
    </reaction>
</comment>
<keyword evidence="3" id="KW-0210">Decarboxylase</keyword>
<dbReference type="Proteomes" id="UP001500213">
    <property type="component" value="Unassembled WGS sequence"/>
</dbReference>
<protein>
    <recommendedName>
        <fullName evidence="7">Orotidine-5'-phosphate decarboxylase</fullName>
        <ecNumber evidence="7">4.1.1.23</ecNumber>
    </recommendedName>
</protein>
<keyword evidence="5" id="KW-0456">Lyase</keyword>
<comment type="pathway">
    <text evidence="1">Pyrimidine metabolism; UMP biosynthesis via de novo pathway; UMP from orotate: step 2/2.</text>
</comment>
<evidence type="ECO:0000256" key="3">
    <source>
        <dbReference type="ARBA" id="ARBA00022793"/>
    </source>
</evidence>
<comment type="caution">
    <text evidence="9">The sequence shown here is derived from an EMBL/GenBank/DDBJ whole genome shotgun (WGS) entry which is preliminary data.</text>
</comment>
<dbReference type="InterPro" id="IPR013785">
    <property type="entry name" value="Aldolase_TIM"/>
</dbReference>
<evidence type="ECO:0000313" key="10">
    <source>
        <dbReference type="Proteomes" id="UP001500213"/>
    </source>
</evidence>
<evidence type="ECO:0000256" key="2">
    <source>
        <dbReference type="ARBA" id="ARBA00008847"/>
    </source>
</evidence>
<dbReference type="CDD" id="cd04725">
    <property type="entry name" value="OMP_decarboxylase_like"/>
    <property type="match status" value="1"/>
</dbReference>
<dbReference type="EC" id="4.1.1.23" evidence="7"/>